<dbReference type="GO" id="GO:0007031">
    <property type="term" value="P:peroxisome organization"/>
    <property type="evidence" value="ECO:0007669"/>
    <property type="project" value="TreeGrafter"/>
</dbReference>
<dbReference type="PROSITE" id="PS00211">
    <property type="entry name" value="ABC_TRANSPORTER_1"/>
    <property type="match status" value="1"/>
</dbReference>
<keyword evidence="5" id="KW-0547">Nucleotide-binding</keyword>
<dbReference type="InterPro" id="IPR003439">
    <property type="entry name" value="ABC_transporter-like_ATP-bd"/>
</dbReference>
<dbReference type="InterPro" id="IPR027417">
    <property type="entry name" value="P-loop_NTPase"/>
</dbReference>
<dbReference type="GO" id="GO:0005524">
    <property type="term" value="F:ATP binding"/>
    <property type="evidence" value="ECO:0007669"/>
    <property type="project" value="UniProtKB-KW"/>
</dbReference>
<dbReference type="GO" id="GO:0015910">
    <property type="term" value="P:long-chain fatty acid import into peroxisome"/>
    <property type="evidence" value="ECO:0007669"/>
    <property type="project" value="TreeGrafter"/>
</dbReference>
<reference evidence="13" key="2">
    <citation type="submission" date="2025-09" db="UniProtKB">
        <authorList>
            <consortium name="Ensembl"/>
        </authorList>
    </citation>
    <scope>IDENTIFICATION</scope>
</reference>
<dbReference type="FunFam" id="3.40.50.300:FF:000800">
    <property type="entry name" value="ATP-binding cassette sub-family D member 1"/>
    <property type="match status" value="1"/>
</dbReference>
<dbReference type="Pfam" id="PF00005">
    <property type="entry name" value="ABC_tran"/>
    <property type="match status" value="1"/>
</dbReference>
<evidence type="ECO:0000256" key="10">
    <source>
        <dbReference type="ARBA" id="ARBA00023136"/>
    </source>
</evidence>
<dbReference type="AlphaFoldDB" id="S4RYB3"/>
<evidence type="ECO:0000313" key="13">
    <source>
        <dbReference type="Ensembl" id="ENSPMAP00000010204.1"/>
    </source>
</evidence>
<dbReference type="GO" id="GO:0006635">
    <property type="term" value="P:fatty acid beta-oxidation"/>
    <property type="evidence" value="ECO:0007669"/>
    <property type="project" value="TreeGrafter"/>
</dbReference>
<evidence type="ECO:0000256" key="7">
    <source>
        <dbReference type="ARBA" id="ARBA00022840"/>
    </source>
</evidence>
<organism evidence="13">
    <name type="scientific">Petromyzon marinus</name>
    <name type="common">Sea lamprey</name>
    <dbReference type="NCBI Taxonomy" id="7757"/>
    <lineage>
        <taxon>Eukaryota</taxon>
        <taxon>Metazoa</taxon>
        <taxon>Chordata</taxon>
        <taxon>Craniata</taxon>
        <taxon>Vertebrata</taxon>
        <taxon>Cyclostomata</taxon>
        <taxon>Hyperoartia</taxon>
        <taxon>Petromyzontiformes</taxon>
        <taxon>Petromyzontidae</taxon>
        <taxon>Petromyzon</taxon>
    </lineage>
</organism>
<reference evidence="13" key="1">
    <citation type="submission" date="2025-08" db="UniProtKB">
        <authorList>
            <consortium name="Ensembl"/>
        </authorList>
    </citation>
    <scope>IDENTIFICATION</scope>
</reference>
<dbReference type="InterPro" id="IPR050835">
    <property type="entry name" value="ABC_transporter_sub-D"/>
</dbReference>
<dbReference type="InterPro" id="IPR003593">
    <property type="entry name" value="AAA+_ATPase"/>
</dbReference>
<comment type="similarity">
    <text evidence="2">Belongs to the ABC transporter superfamily. ABCD family. Peroxisomal fatty acyl CoA transporter (TC 3.A.1.203) subfamily.</text>
</comment>
<evidence type="ECO:0000256" key="1">
    <source>
        <dbReference type="ARBA" id="ARBA00004585"/>
    </source>
</evidence>
<dbReference type="GO" id="GO:0042626">
    <property type="term" value="F:ATPase-coupled transmembrane transporter activity"/>
    <property type="evidence" value="ECO:0007669"/>
    <property type="project" value="TreeGrafter"/>
</dbReference>
<dbReference type="SUPFAM" id="SSF52540">
    <property type="entry name" value="P-loop containing nucleoside triphosphate hydrolases"/>
    <property type="match status" value="1"/>
</dbReference>
<evidence type="ECO:0000256" key="2">
    <source>
        <dbReference type="ARBA" id="ARBA00008575"/>
    </source>
</evidence>
<evidence type="ECO:0000256" key="8">
    <source>
        <dbReference type="ARBA" id="ARBA00022967"/>
    </source>
</evidence>
<dbReference type="HOGENOM" id="CLU_082510_0_0_1"/>
<evidence type="ECO:0000256" key="3">
    <source>
        <dbReference type="ARBA" id="ARBA00022448"/>
    </source>
</evidence>
<dbReference type="PANTHER" id="PTHR11384:SF67">
    <property type="entry name" value="ATP-BINDING CASSETTE SUB-FAMILY D MEMBER 1"/>
    <property type="match status" value="1"/>
</dbReference>
<name>S4RYB3_PETMA</name>
<feature type="domain" description="ABC transporter" evidence="12">
    <location>
        <begin position="3"/>
        <end position="224"/>
    </location>
</feature>
<dbReference type="GeneTree" id="ENSGT00950000182955"/>
<sequence>CGVITVITHRSDDPHCSLEQVEQGMHLLITGPNGCGKSSLFRILSGLWPVYHGSLYKPAPHYLFYIPQRPYMSIGTLRDQVIYPDQPADMQRKGYTDTTLEAIMDIVNLNHVIRREGGWDAKSDWKDVLSGGEKQRMGMARMFYHRPKYALLDECTSAVSIDVEGKIFQAAKDGGISLLSITHRPSLWKYHTHLLQFDGEGGWMFEQLDSAARVSLSDEKQRLEAQLAGVPSMQRRLAELCTILGDDSVLKSLPVANEGVPTDTVVMDTVVMDTVSM</sequence>
<evidence type="ECO:0000256" key="5">
    <source>
        <dbReference type="ARBA" id="ARBA00022741"/>
    </source>
</evidence>
<keyword evidence="3" id="KW-0813">Transport</keyword>
<dbReference type="PROSITE" id="PS50893">
    <property type="entry name" value="ABC_TRANSPORTER_2"/>
    <property type="match status" value="1"/>
</dbReference>
<accession>S4RYB3</accession>
<dbReference type="OMA" id="DIHNISY"/>
<dbReference type="Gene3D" id="3.40.50.300">
    <property type="entry name" value="P-loop containing nucleotide triphosphate hydrolases"/>
    <property type="match status" value="1"/>
</dbReference>
<keyword evidence="6" id="KW-0378">Hydrolase</keyword>
<proteinExistence type="inferred from homology"/>
<gene>
    <name evidence="13" type="primary">ABCD1</name>
</gene>
<comment type="subcellular location">
    <subcellularLocation>
        <location evidence="1">Peroxisome membrane</location>
        <topology evidence="1">Multi-pass membrane protein</topology>
    </subcellularLocation>
</comment>
<keyword evidence="11" id="KW-0576">Peroxisome</keyword>
<dbReference type="GO" id="GO:0042760">
    <property type="term" value="P:very long-chain fatty acid catabolic process"/>
    <property type="evidence" value="ECO:0007669"/>
    <property type="project" value="TreeGrafter"/>
</dbReference>
<dbReference type="GO" id="GO:0005324">
    <property type="term" value="F:long-chain fatty acid transmembrane transporter activity"/>
    <property type="evidence" value="ECO:0007669"/>
    <property type="project" value="TreeGrafter"/>
</dbReference>
<evidence type="ECO:0000256" key="6">
    <source>
        <dbReference type="ARBA" id="ARBA00022801"/>
    </source>
</evidence>
<dbReference type="CDD" id="cd03223">
    <property type="entry name" value="ABCD_peroxisomal_ALDP"/>
    <property type="match status" value="1"/>
</dbReference>
<evidence type="ECO:0000256" key="11">
    <source>
        <dbReference type="ARBA" id="ARBA00023140"/>
    </source>
</evidence>
<keyword evidence="9" id="KW-1133">Transmembrane helix</keyword>
<dbReference type="Ensembl" id="ENSPMAT00000010249.1">
    <property type="protein sequence ID" value="ENSPMAP00000010204.1"/>
    <property type="gene ID" value="ENSPMAG00000009278.1"/>
</dbReference>
<dbReference type="SMART" id="SM00382">
    <property type="entry name" value="AAA"/>
    <property type="match status" value="1"/>
</dbReference>
<keyword evidence="8" id="KW-1278">Translocase</keyword>
<keyword evidence="7" id="KW-0067">ATP-binding</keyword>
<dbReference type="STRING" id="7757.ENSPMAP00000010204"/>
<keyword evidence="10" id="KW-0472">Membrane</keyword>
<dbReference type="PANTHER" id="PTHR11384">
    <property type="entry name" value="ATP-BINDING CASSETTE, SUB-FAMILY D MEMBER"/>
    <property type="match status" value="1"/>
</dbReference>
<protein>
    <submittedName>
        <fullName evidence="13">ATP binding cassette subfamily D member 1</fullName>
    </submittedName>
</protein>
<evidence type="ECO:0000259" key="12">
    <source>
        <dbReference type="PROSITE" id="PS50893"/>
    </source>
</evidence>
<evidence type="ECO:0000256" key="4">
    <source>
        <dbReference type="ARBA" id="ARBA00022692"/>
    </source>
</evidence>
<keyword evidence="4" id="KW-0812">Transmembrane</keyword>
<dbReference type="GO" id="GO:0005778">
    <property type="term" value="C:peroxisomal membrane"/>
    <property type="evidence" value="ECO:0007669"/>
    <property type="project" value="UniProtKB-SubCell"/>
</dbReference>
<dbReference type="GO" id="GO:0016887">
    <property type="term" value="F:ATP hydrolysis activity"/>
    <property type="evidence" value="ECO:0007669"/>
    <property type="project" value="InterPro"/>
</dbReference>
<dbReference type="InterPro" id="IPR017871">
    <property type="entry name" value="ABC_transporter-like_CS"/>
</dbReference>
<evidence type="ECO:0000256" key="9">
    <source>
        <dbReference type="ARBA" id="ARBA00022989"/>
    </source>
</evidence>